<dbReference type="Pfam" id="PF08146">
    <property type="entry name" value="BP28CT"/>
    <property type="match status" value="1"/>
</dbReference>
<dbReference type="GO" id="GO:0030515">
    <property type="term" value="F:snoRNA binding"/>
    <property type="evidence" value="ECO:0007669"/>
    <property type="project" value="TreeGrafter"/>
</dbReference>
<comment type="subunit">
    <text evidence="9">Component of the ribosomal small subunit (SSU) processome.</text>
</comment>
<evidence type="ECO:0000256" key="5">
    <source>
        <dbReference type="ARBA" id="ARBA00022552"/>
    </source>
</evidence>
<evidence type="ECO:0000313" key="11">
    <source>
        <dbReference type="EMBL" id="TPX31290.1"/>
    </source>
</evidence>
<dbReference type="GO" id="GO:0034455">
    <property type="term" value="C:t-UTP complex"/>
    <property type="evidence" value="ECO:0007669"/>
    <property type="project" value="TreeGrafter"/>
</dbReference>
<comment type="caution">
    <text evidence="11">The sequence shown here is derived from an EMBL/GenBank/DDBJ whole genome shotgun (WGS) entry which is preliminary data.</text>
</comment>
<dbReference type="OrthoDB" id="31183at2759"/>
<dbReference type="Proteomes" id="UP000319731">
    <property type="component" value="Unassembled WGS sequence"/>
</dbReference>
<name>A0A507BLT7_9FUNG</name>
<gene>
    <name evidence="11" type="ORF">SmJEL517_g05324</name>
</gene>
<dbReference type="PROSITE" id="PS50077">
    <property type="entry name" value="HEAT_REPEAT"/>
    <property type="match status" value="1"/>
</dbReference>
<evidence type="ECO:0000256" key="7">
    <source>
        <dbReference type="ARBA" id="ARBA00023274"/>
    </source>
</evidence>
<comment type="subcellular location">
    <subcellularLocation>
        <location evidence="1 9">Nucleus</location>
        <location evidence="1 9">Nucleolus</location>
    </subcellularLocation>
</comment>
<dbReference type="GeneID" id="42006547"/>
<accession>A0A507BLT7</accession>
<evidence type="ECO:0000256" key="4">
    <source>
        <dbReference type="ARBA" id="ARBA00022517"/>
    </source>
</evidence>
<dbReference type="GO" id="GO:0045943">
    <property type="term" value="P:positive regulation of transcription by RNA polymerase I"/>
    <property type="evidence" value="ECO:0007669"/>
    <property type="project" value="TreeGrafter"/>
</dbReference>
<dbReference type="Gene3D" id="1.25.10.10">
    <property type="entry name" value="Leucine-rich Repeat Variant"/>
    <property type="match status" value="2"/>
</dbReference>
<dbReference type="STRING" id="1806994.A0A507BLT7"/>
<evidence type="ECO:0000256" key="6">
    <source>
        <dbReference type="ARBA" id="ARBA00023242"/>
    </source>
</evidence>
<keyword evidence="6 9" id="KW-0539">Nucleus</keyword>
<dbReference type="Pfam" id="PF12397">
    <property type="entry name" value="U3snoRNP10"/>
    <property type="match status" value="1"/>
</dbReference>
<feature type="repeat" description="HEAT" evidence="8">
    <location>
        <begin position="1863"/>
        <end position="1901"/>
    </location>
</feature>
<evidence type="ECO:0000259" key="10">
    <source>
        <dbReference type="SMART" id="SM01036"/>
    </source>
</evidence>
<dbReference type="SUPFAM" id="SSF48371">
    <property type="entry name" value="ARM repeat"/>
    <property type="match status" value="3"/>
</dbReference>
<dbReference type="InterPro" id="IPR056473">
    <property type="entry name" value="HEAT_Utp10/HEAT1"/>
</dbReference>
<evidence type="ECO:0000256" key="1">
    <source>
        <dbReference type="ARBA" id="ARBA00004604"/>
    </source>
</evidence>
<dbReference type="GO" id="GO:0032040">
    <property type="term" value="C:small-subunit processome"/>
    <property type="evidence" value="ECO:0007669"/>
    <property type="project" value="TreeGrafter"/>
</dbReference>
<evidence type="ECO:0000313" key="12">
    <source>
        <dbReference type="Proteomes" id="UP000319731"/>
    </source>
</evidence>
<sequence>MPAPTSNLKAQLQQLQDRSKVITRDAIAQPSYIGDPDIDRDTLHALALQALQELTLKDQRFQAYELTLFSDAVKNLDRTLLTRQENDLLDASISGLLQLLSKYFLEASAAPVLEWLVRRFSVHRYNVNQVLEAIVPYHATPQFVRMLVILNLHGENVWTFLKRAQKAKVAPDRTFFLQECHKHPALLQTFVETTLKSIENGIENVALWSFFAALLMEYLSSTSEVTDNTIRNISPLLFEFLKATRYPDVQTVACMSFALMLRRVPVIPTVTTSVLEAMASAIPSSVDFGILTAMVSICQTQSNVVLPIEAISRAAQSEGVMELLSQVCEKYQADAFVIPLTSVLIHERLQEPLTTLLHSGPASPDVLENIVTELSRVSLKDTKNATMVQAVLKAATVKHMSELMICMDKQQFKKVFVSVYRLAVNSTIPDGGMTIAAPDIVKLNHQDKHVRIEAIKNLDNVEYPATELTEVILPRLHVSENADVILAVFKLSCLDQMDQDKLADAIIKLANTTTDTPILKACLKRLIKSHAGYMPAMSVIAASLLVTRASRGVTISTLKLLSEGLWMTPDAAKTIHDALQKAHVEYKVAKDKTVLDDAVAFALRSIITNMASVVSDAILKELLVCKLPRARMLGMLVTLKKLYHVPGDDQSTWMSILLKHVSAPIVECGGCIEGLPALNVTQAVLALNPEHSEKVESLISSMIFTSMLSVLPRPLEEVSWLSPSDDDKVYCDLVYDLYRVASASSARPSALKSLFEIHVGQSNGSLPFLFRFILHDDMSTTSSPFVLATALAIVSSYIHSTTEIEALDHQVLLPGLFIALRHASVLVRSAAQACIKEVWTSYQSLDVNGPRERLIANAGSFYGSRSDQLQYIETRQASKLVERVMPYLPEWFKDRDALDTQFGDFLLDVADGVLETRDQLVMFFLTHVLALSDQAARCSVLRLLERIDTPIKLQTVFPLLSSAVESKSTELATAILKCYTPLSVSSLSSSRSKRHMTGYYKLLDNEDTQRSALEICTPIWYHALREPAVQHTLFTRLVDLAVVAPSQTASLVRSTLSALPIPVTDFKADLKTSVDALVSQYAQALKKSRVDESGGSNVNVAKLTILLELIPRWSDIAAQLLDVLFEALALTIDVEDTSLSTDYLRQLLLSGILLAVERTTRWGSVRIDLVVQSMRVTDNPQIHQTCLLILAALAKSSPEDIVHNIMSVFTFMTNNLLRVDDSYSFHVADQLVEAVVPSLMRHSSQEALSDIIQLFVDAIPHIPAHRRVPLFVVLLNTMGPSEYLRLVISLAMKSHQFSVSLSVPSEVLPAFCIEVSREFDVQVILKSSVVLLEDAESKTDSIQYVSTILADRSFTEKVPSAFDTASMSYAQVMELYSTVCSLLLIRTEQSAKQSLAVLSRVVPLSSYMEMASSLFSRVSGKTKLRVISSLREALVDRSEEELRTNADAVNVMIQALEKSVMTKEKITSSLQITMETFATAVTRLGKLFPDVYSTLLSNIVNTYLEKWTVNSDVLAAGYKLLAALCRELGPRTIPSLPKLIPQALTLAAEDAHTDSSSVHESVVLLIDTTIRTLPKFVAPSIPHMLDYLALKHSGAVYRALGKNIEATVLLKVVSSRTISTPMDGLVAIYVLNEITAHLSMEDLTLQNQAILQLYLRAFDVSDAASSQRMIDSIIRFIMRLNETLFKPLFLRIRYWALSNNTPLLRKSLFWKLVSNLLDKLQSIFGVYVVQILDEVKDAFESEKKTKEFDILWSDLWSVMRKFLIHYTDGALASHISPLISLMVDQIMYTQNEDYLVKMFENVVPTLGQMANSLKDQPLLRTLHQQVLAKTRHDNSKVRLVAVCCLTEMWTSAGESLHVHLPETAPFLAELVEDDDEQVEKATRQLLNQMQTLLGSDEKIEDLITED</sequence>
<dbReference type="InterPro" id="IPR021133">
    <property type="entry name" value="HEAT_type_2"/>
</dbReference>
<evidence type="ECO:0000256" key="3">
    <source>
        <dbReference type="ARBA" id="ARBA00015399"/>
    </source>
</evidence>
<reference evidence="11 12" key="1">
    <citation type="journal article" date="2019" name="Sci. Rep.">
        <title>Comparative genomics of chytrid fungi reveal insights into the obligate biotrophic and pathogenic lifestyle of Synchytrium endobioticum.</title>
        <authorList>
            <person name="van de Vossenberg B.T.L.H."/>
            <person name="Warris S."/>
            <person name="Nguyen H.D.T."/>
            <person name="van Gent-Pelzer M.P.E."/>
            <person name="Joly D.L."/>
            <person name="van de Geest H.C."/>
            <person name="Bonants P.J.M."/>
            <person name="Smith D.S."/>
            <person name="Levesque C.A."/>
            <person name="van der Lee T.A.J."/>
        </authorList>
    </citation>
    <scope>NUCLEOTIDE SEQUENCE [LARGE SCALE GENOMIC DNA]</scope>
    <source>
        <strain evidence="11 12">JEL517</strain>
    </source>
</reference>
<dbReference type="InterPro" id="IPR016024">
    <property type="entry name" value="ARM-type_fold"/>
</dbReference>
<dbReference type="SMART" id="SM01036">
    <property type="entry name" value="BP28CT"/>
    <property type="match status" value="1"/>
</dbReference>
<feature type="domain" description="BP28 C-terminal" evidence="10">
    <location>
        <begin position="1640"/>
        <end position="1770"/>
    </location>
</feature>
<keyword evidence="12" id="KW-1185">Reference proteome</keyword>
<dbReference type="RefSeq" id="XP_031022749.1">
    <property type="nucleotide sequence ID" value="XM_031171250.1"/>
</dbReference>
<dbReference type="InterPro" id="IPR022125">
    <property type="entry name" value="U3snoRNP10_N"/>
</dbReference>
<evidence type="ECO:0000256" key="8">
    <source>
        <dbReference type="PROSITE-ProRule" id="PRU00103"/>
    </source>
</evidence>
<comment type="similarity">
    <text evidence="2 9">Belongs to the HEATR1/UTP10 family.</text>
</comment>
<dbReference type="GO" id="GO:0030686">
    <property type="term" value="C:90S preribosome"/>
    <property type="evidence" value="ECO:0007669"/>
    <property type="project" value="TreeGrafter"/>
</dbReference>
<dbReference type="PANTHER" id="PTHR13457">
    <property type="entry name" value="BAP28"/>
    <property type="match status" value="1"/>
</dbReference>
<evidence type="ECO:0000256" key="2">
    <source>
        <dbReference type="ARBA" id="ARBA00010559"/>
    </source>
</evidence>
<keyword evidence="5 9" id="KW-0698">rRNA processing</keyword>
<dbReference type="EMBL" id="QEAO01000047">
    <property type="protein sequence ID" value="TPX31290.1"/>
    <property type="molecule type" value="Genomic_DNA"/>
</dbReference>
<protein>
    <recommendedName>
        <fullName evidence="3 9">U3 small nucleolar RNA-associated protein 10</fullName>
    </recommendedName>
</protein>
<keyword evidence="4 9" id="KW-0690">Ribosome biogenesis</keyword>
<proteinExistence type="inferred from homology"/>
<dbReference type="InterPro" id="IPR040191">
    <property type="entry name" value="UTP10"/>
</dbReference>
<dbReference type="InterPro" id="IPR012954">
    <property type="entry name" value="BP28_C_dom"/>
</dbReference>
<dbReference type="PANTHER" id="PTHR13457:SF1">
    <property type="entry name" value="HEAT REPEAT-CONTAINING PROTEIN 1"/>
    <property type="match status" value="1"/>
</dbReference>
<dbReference type="InterPro" id="IPR011989">
    <property type="entry name" value="ARM-like"/>
</dbReference>
<dbReference type="Pfam" id="PF23243">
    <property type="entry name" value="HEAT_HEATR1"/>
    <property type="match status" value="1"/>
</dbReference>
<evidence type="ECO:0000256" key="9">
    <source>
        <dbReference type="RuleBase" id="RU367065"/>
    </source>
</evidence>
<dbReference type="GO" id="GO:0000462">
    <property type="term" value="P:maturation of SSU-rRNA from tricistronic rRNA transcript (SSU-rRNA, 5.8S rRNA, LSU-rRNA)"/>
    <property type="evidence" value="ECO:0007669"/>
    <property type="project" value="TreeGrafter"/>
</dbReference>
<organism evidence="11 12">
    <name type="scientific">Synchytrium microbalum</name>
    <dbReference type="NCBI Taxonomy" id="1806994"/>
    <lineage>
        <taxon>Eukaryota</taxon>
        <taxon>Fungi</taxon>
        <taxon>Fungi incertae sedis</taxon>
        <taxon>Chytridiomycota</taxon>
        <taxon>Chytridiomycota incertae sedis</taxon>
        <taxon>Chytridiomycetes</taxon>
        <taxon>Synchytriales</taxon>
        <taxon>Synchytriaceae</taxon>
        <taxon>Synchytrium</taxon>
    </lineage>
</organism>
<comment type="function">
    <text evidence="9">Involved in nucleolar processing of pre-18S ribosomal RNA.</text>
</comment>
<keyword evidence="7 9" id="KW-0687">Ribonucleoprotein</keyword>